<reference evidence="2" key="1">
    <citation type="submission" date="2014-09" db="EMBL/GenBank/DDBJ databases">
        <authorList>
            <person name="Magalhaes I.L.F."/>
            <person name="Oliveira U."/>
            <person name="Santos F.R."/>
            <person name="Vidigal T.H.D.A."/>
            <person name="Brescovit A.D."/>
            <person name="Santos A.J."/>
        </authorList>
    </citation>
    <scope>NUCLEOTIDE SEQUENCE</scope>
    <source>
        <tissue evidence="2">Shoot tissue taken approximately 20 cm above the soil surface</tissue>
    </source>
</reference>
<evidence type="ECO:0000256" key="1">
    <source>
        <dbReference type="SAM" id="Phobius"/>
    </source>
</evidence>
<feature type="transmembrane region" description="Helical" evidence="1">
    <location>
        <begin position="12"/>
        <end position="34"/>
    </location>
</feature>
<reference evidence="2" key="2">
    <citation type="journal article" date="2015" name="Data Brief">
        <title>Shoot transcriptome of the giant reed, Arundo donax.</title>
        <authorList>
            <person name="Barrero R.A."/>
            <person name="Guerrero F.D."/>
            <person name="Moolhuijzen P."/>
            <person name="Goolsby J.A."/>
            <person name="Tidwell J."/>
            <person name="Bellgard S.E."/>
            <person name="Bellgard M.I."/>
        </authorList>
    </citation>
    <scope>NUCLEOTIDE SEQUENCE</scope>
    <source>
        <tissue evidence="2">Shoot tissue taken approximately 20 cm above the soil surface</tissue>
    </source>
</reference>
<organism evidence="2">
    <name type="scientific">Arundo donax</name>
    <name type="common">Giant reed</name>
    <name type="synonym">Donax arundinaceus</name>
    <dbReference type="NCBI Taxonomy" id="35708"/>
    <lineage>
        <taxon>Eukaryota</taxon>
        <taxon>Viridiplantae</taxon>
        <taxon>Streptophyta</taxon>
        <taxon>Embryophyta</taxon>
        <taxon>Tracheophyta</taxon>
        <taxon>Spermatophyta</taxon>
        <taxon>Magnoliopsida</taxon>
        <taxon>Liliopsida</taxon>
        <taxon>Poales</taxon>
        <taxon>Poaceae</taxon>
        <taxon>PACMAD clade</taxon>
        <taxon>Arundinoideae</taxon>
        <taxon>Arundineae</taxon>
        <taxon>Arundo</taxon>
    </lineage>
</organism>
<dbReference type="EMBL" id="GBRH01247177">
    <property type="protein sequence ID" value="JAD50718.1"/>
    <property type="molecule type" value="Transcribed_RNA"/>
</dbReference>
<keyword evidence="1" id="KW-0472">Membrane</keyword>
<sequence length="44" mass="5367">MFYASVYLFGYLFFWLLCISLFMKDIMLVVFLVVMRLSVYVRNN</sequence>
<dbReference type="AlphaFoldDB" id="A0A0A9ALI4"/>
<name>A0A0A9ALI4_ARUDO</name>
<accession>A0A0A9ALI4</accession>
<keyword evidence="1" id="KW-1133">Transmembrane helix</keyword>
<protein>
    <submittedName>
        <fullName evidence="2">Uncharacterized protein</fullName>
    </submittedName>
</protein>
<evidence type="ECO:0000313" key="2">
    <source>
        <dbReference type="EMBL" id="JAD50718.1"/>
    </source>
</evidence>
<proteinExistence type="predicted"/>
<keyword evidence="1" id="KW-0812">Transmembrane</keyword>